<name>A0A345HC02_9FLAO</name>
<feature type="chain" id="PRO_5016601098" evidence="1">
    <location>
        <begin position="19"/>
        <end position="211"/>
    </location>
</feature>
<keyword evidence="3" id="KW-1185">Reference proteome</keyword>
<protein>
    <submittedName>
        <fullName evidence="2">Uncharacterized protein</fullName>
    </submittedName>
</protein>
<dbReference type="OrthoDB" id="1359775at2"/>
<evidence type="ECO:0000313" key="2">
    <source>
        <dbReference type="EMBL" id="AXG74112.1"/>
    </source>
</evidence>
<dbReference type="RefSeq" id="WP_114677870.1">
    <property type="nucleotide sequence ID" value="NZ_CP031188.1"/>
</dbReference>
<organism evidence="2 3">
    <name type="scientific">Flavobacterium arcticum</name>
    <dbReference type="NCBI Taxonomy" id="1784713"/>
    <lineage>
        <taxon>Bacteria</taxon>
        <taxon>Pseudomonadati</taxon>
        <taxon>Bacteroidota</taxon>
        <taxon>Flavobacteriia</taxon>
        <taxon>Flavobacteriales</taxon>
        <taxon>Flavobacteriaceae</taxon>
        <taxon>Flavobacterium</taxon>
    </lineage>
</organism>
<evidence type="ECO:0000313" key="3">
    <source>
        <dbReference type="Proteomes" id="UP000253951"/>
    </source>
</evidence>
<sequence>MKYFIVVLFLVMTSMSFSQVFNMEKDTIQMAEVVLKKEHTKYRIKTIKLKGACYYAEDMRNTFEIITLLENLPDGYLESISFNFNGLYSSYKDQLEHFKETELEFVVYEVNEGGTPGDKIVHDAMPIHIGKEYIGKVVINVSGLNIKSQKQLFIGVRRISGSGNKNEFSISCLCNGQDKYVTLSRADATSGWKRRWECAALKVDVSIQVAH</sequence>
<dbReference type="EMBL" id="CP031188">
    <property type="protein sequence ID" value="AXG74112.1"/>
    <property type="molecule type" value="Genomic_DNA"/>
</dbReference>
<proteinExistence type="predicted"/>
<evidence type="ECO:0000256" key="1">
    <source>
        <dbReference type="SAM" id="SignalP"/>
    </source>
</evidence>
<reference evidence="2 3" key="1">
    <citation type="submission" date="2018-07" db="EMBL/GenBank/DDBJ databases">
        <title>Complete genome sequence of Flavobacterium arcticum type strain SM1502T.</title>
        <authorList>
            <person name="Li Y."/>
            <person name="Li D.-D."/>
        </authorList>
    </citation>
    <scope>NUCLEOTIDE SEQUENCE [LARGE SCALE GENOMIC DNA]</scope>
    <source>
        <strain evidence="2 3">SM1502</strain>
    </source>
</reference>
<dbReference type="KEGG" id="fat:DVK85_07600"/>
<gene>
    <name evidence="2" type="ORF">DVK85_07600</name>
</gene>
<dbReference type="AlphaFoldDB" id="A0A345HC02"/>
<dbReference type="Proteomes" id="UP000253951">
    <property type="component" value="Chromosome"/>
</dbReference>
<keyword evidence="1" id="KW-0732">Signal</keyword>
<accession>A0A345HC02</accession>
<feature type="signal peptide" evidence="1">
    <location>
        <begin position="1"/>
        <end position="18"/>
    </location>
</feature>